<name>A0A814GVC1_9BILA</name>
<gene>
    <name evidence="2" type="ORF">JYZ213_LOCUS16028</name>
    <name evidence="3" type="ORF">OXD698_LOCUS10532</name>
</gene>
<keyword evidence="1" id="KW-0732">Signal</keyword>
<protein>
    <submittedName>
        <fullName evidence="2">Uncharacterized protein</fullName>
    </submittedName>
</protein>
<dbReference type="Proteomes" id="UP000663845">
    <property type="component" value="Unassembled WGS sequence"/>
</dbReference>
<reference evidence="2" key="1">
    <citation type="submission" date="2021-02" db="EMBL/GenBank/DDBJ databases">
        <authorList>
            <person name="Nowell W R."/>
        </authorList>
    </citation>
    <scope>NUCLEOTIDE SEQUENCE</scope>
</reference>
<proteinExistence type="predicted"/>
<feature type="signal peptide" evidence="1">
    <location>
        <begin position="1"/>
        <end position="19"/>
    </location>
</feature>
<dbReference type="GO" id="GO:0007017">
    <property type="term" value="P:microtubule-based process"/>
    <property type="evidence" value="ECO:0007669"/>
    <property type="project" value="InterPro"/>
</dbReference>
<comment type="caution">
    <text evidence="2">The sequence shown here is derived from an EMBL/GenBank/DDBJ whole genome shotgun (WGS) entry which is preliminary data.</text>
</comment>
<dbReference type="AlphaFoldDB" id="A0A814GVC1"/>
<evidence type="ECO:0000313" key="2">
    <source>
        <dbReference type="EMBL" id="CAF1001608.1"/>
    </source>
</evidence>
<accession>A0A814GVC1</accession>
<dbReference type="Proteomes" id="UP000663844">
    <property type="component" value="Unassembled WGS sequence"/>
</dbReference>
<feature type="chain" id="PRO_5036224575" evidence="1">
    <location>
        <begin position="20"/>
        <end position="174"/>
    </location>
</feature>
<dbReference type="Gene3D" id="3.30.740.10">
    <property type="entry name" value="Protein Inhibitor Of Neuronal Nitric Oxide Synthase"/>
    <property type="match status" value="1"/>
</dbReference>
<sequence length="174" mass="19686">MAGGLAELIFQVGLLAVQGAYVAMEVNHTLKSSEQKRLRHALAKKSLGRSSLNSQSSRAVLITSSSNNFGHDCERIVNIAFQTSQTFPTMMSNCADIDQYLRKELAKQYANEYFHIIIGDYNEFGFSVDGGEHFVEIEYDQYKVLIFSTKRNPCTKLDTHDANSQMALEWNKKY</sequence>
<evidence type="ECO:0000256" key="1">
    <source>
        <dbReference type="SAM" id="SignalP"/>
    </source>
</evidence>
<dbReference type="EMBL" id="CAJNOG010000142">
    <property type="protein sequence ID" value="CAF1001608.1"/>
    <property type="molecule type" value="Genomic_DNA"/>
</dbReference>
<dbReference type="GO" id="GO:0030286">
    <property type="term" value="C:dynein complex"/>
    <property type="evidence" value="ECO:0007669"/>
    <property type="project" value="InterPro"/>
</dbReference>
<evidence type="ECO:0000313" key="4">
    <source>
        <dbReference type="Proteomes" id="UP000663845"/>
    </source>
</evidence>
<dbReference type="EMBL" id="CAJOAZ010000564">
    <property type="protein sequence ID" value="CAF3675245.1"/>
    <property type="molecule type" value="Genomic_DNA"/>
</dbReference>
<dbReference type="InterPro" id="IPR037177">
    <property type="entry name" value="DLC_sf"/>
</dbReference>
<organism evidence="2 4">
    <name type="scientific">Adineta steineri</name>
    <dbReference type="NCBI Taxonomy" id="433720"/>
    <lineage>
        <taxon>Eukaryota</taxon>
        <taxon>Metazoa</taxon>
        <taxon>Spiralia</taxon>
        <taxon>Gnathifera</taxon>
        <taxon>Rotifera</taxon>
        <taxon>Eurotatoria</taxon>
        <taxon>Bdelloidea</taxon>
        <taxon>Adinetida</taxon>
        <taxon>Adinetidae</taxon>
        <taxon>Adineta</taxon>
    </lineage>
</organism>
<evidence type="ECO:0000313" key="3">
    <source>
        <dbReference type="EMBL" id="CAF3675245.1"/>
    </source>
</evidence>